<evidence type="ECO:0000313" key="1">
    <source>
        <dbReference type="EMBL" id="QTN01356.1"/>
    </source>
</evidence>
<sequence length="285" mass="32556">MIKSEEKTVECTTEYHKLETLFICRPKYMEITEIINETQRYYINGNIDVDLAMEQHEDFARALEKHGAEVIRLEPEHQLNEQVFTRDIGFCIGERLFLSEMKTNIRGAEVDVLKQNLQEKNIAYHRPFLQSIEGGDVMVDGDKIWVGISKRTTKEAVETLQSQLGNDYQVIPLPIDKSILHLDCAFNVLSPDWALVYPDAFAPEDYQKLKENYQLIEVSAAEQFSMGTNVLSIGGGKVISMPQNKDVNEKMRQTGFQVIEVEFSEIIKSGGSFRCCSLPVYRSNS</sequence>
<keyword evidence="2" id="KW-1185">Reference proteome</keyword>
<evidence type="ECO:0000313" key="2">
    <source>
        <dbReference type="Proteomes" id="UP000665043"/>
    </source>
</evidence>
<organism evidence="1 2">
    <name type="scientific">Sediminibacillus dalangtanensis</name>
    <dbReference type="NCBI Taxonomy" id="2729421"/>
    <lineage>
        <taxon>Bacteria</taxon>
        <taxon>Bacillati</taxon>
        <taxon>Bacillota</taxon>
        <taxon>Bacilli</taxon>
        <taxon>Bacillales</taxon>
        <taxon>Bacillaceae</taxon>
        <taxon>Sediminibacillus</taxon>
    </lineage>
</organism>
<protein>
    <recommendedName>
        <fullName evidence="3">N-Dimethylarginine dimethylaminohydrolase</fullName>
    </recommendedName>
</protein>
<gene>
    <name evidence="1" type="ORF">ERJ70_02845</name>
</gene>
<name>A0ABX7VZT5_9BACI</name>
<accession>A0ABX7VZT5</accession>
<dbReference type="SUPFAM" id="SSF55909">
    <property type="entry name" value="Pentein"/>
    <property type="match status" value="1"/>
</dbReference>
<dbReference type="Pfam" id="PF19420">
    <property type="entry name" value="DDAH_eukar"/>
    <property type="match status" value="1"/>
</dbReference>
<dbReference type="RefSeq" id="WP_209369100.1">
    <property type="nucleotide sequence ID" value="NZ_CP046956.1"/>
</dbReference>
<dbReference type="PANTHER" id="PTHR47271">
    <property type="entry name" value="ARGININE DEIMINASE"/>
    <property type="match status" value="1"/>
</dbReference>
<dbReference type="Gene3D" id="3.75.10.10">
    <property type="entry name" value="L-arginine/glycine Amidinotransferase, Chain A"/>
    <property type="match status" value="1"/>
</dbReference>
<proteinExistence type="predicted"/>
<dbReference type="PANTHER" id="PTHR47271:SF2">
    <property type="entry name" value="ARGININE DEIMINASE"/>
    <property type="match status" value="1"/>
</dbReference>
<evidence type="ECO:0008006" key="3">
    <source>
        <dbReference type="Google" id="ProtNLM"/>
    </source>
</evidence>
<dbReference type="EMBL" id="CP046956">
    <property type="protein sequence ID" value="QTN01356.1"/>
    <property type="molecule type" value="Genomic_DNA"/>
</dbReference>
<reference evidence="1 2" key="1">
    <citation type="submission" date="2019-12" db="EMBL/GenBank/DDBJ databases">
        <title>The whole genome sequencing of a strain isolated from a Mars analog, Dalangtan Playa.</title>
        <authorList>
            <person name="Huang T."/>
        </authorList>
    </citation>
    <scope>NUCLEOTIDE SEQUENCE [LARGE SCALE GENOMIC DNA]</scope>
    <source>
        <strain evidence="1 2">DP4-553-S</strain>
    </source>
</reference>
<dbReference type="Proteomes" id="UP000665043">
    <property type="component" value="Chromosome"/>
</dbReference>